<dbReference type="EMBL" id="CBTN010000177">
    <property type="protein sequence ID" value="CDH61351.1"/>
    <property type="molecule type" value="Genomic_DNA"/>
</dbReference>
<dbReference type="AlphaFoldDB" id="A0A068SIT7"/>
<sequence>MTFWQVVLSGSSPGKPRKSKSGALAVERCWPMGTPQFEIQQRRDERQIAARRLATSTPFRSLNSIDRSAGRGKLFQLLRCVGHTTGGPNGAPQSPASMVYNVHESQQILIRR</sequence>
<proteinExistence type="predicted"/>
<dbReference type="Proteomes" id="UP000027586">
    <property type="component" value="Unassembled WGS sequence"/>
</dbReference>
<dbReference type="VEuPathDB" id="FungiDB:LCOR_12129.1"/>
<evidence type="ECO:0000313" key="1">
    <source>
        <dbReference type="EMBL" id="CDH61351.1"/>
    </source>
</evidence>
<evidence type="ECO:0000313" key="2">
    <source>
        <dbReference type="Proteomes" id="UP000027586"/>
    </source>
</evidence>
<comment type="caution">
    <text evidence="1">The sequence shown here is derived from an EMBL/GenBank/DDBJ whole genome shotgun (WGS) entry which is preliminary data.</text>
</comment>
<name>A0A068SIT7_9FUNG</name>
<protein>
    <submittedName>
        <fullName evidence="1">Uncharacterized protein</fullName>
    </submittedName>
</protein>
<keyword evidence="2" id="KW-1185">Reference proteome</keyword>
<accession>A0A068SIT7</accession>
<gene>
    <name evidence="1" type="ORF">LCOR_12129.1</name>
</gene>
<reference evidence="1" key="1">
    <citation type="submission" date="2013-08" db="EMBL/GenBank/DDBJ databases">
        <title>Gene expansion shapes genome architecture in the human pathogen Lichtheimia corymbifera: an evolutionary genomics analysis in the ancient terrestrial Mucorales (Mucoromycotina).</title>
        <authorList>
            <person name="Schwartze V.U."/>
            <person name="Winter S."/>
            <person name="Shelest E."/>
            <person name="Marcet-Houben M."/>
            <person name="Horn F."/>
            <person name="Wehner S."/>
            <person name="Hoffmann K."/>
            <person name="Riege K."/>
            <person name="Sammeth M."/>
            <person name="Nowrousian M."/>
            <person name="Valiante V."/>
            <person name="Linde J."/>
            <person name="Jacobsen I.D."/>
            <person name="Marz M."/>
            <person name="Brakhage A.A."/>
            <person name="Gabaldon T."/>
            <person name="Bocker S."/>
            <person name="Voigt K."/>
        </authorList>
    </citation>
    <scope>NUCLEOTIDE SEQUENCE [LARGE SCALE GENOMIC DNA]</scope>
    <source>
        <strain evidence="1">FSU 9682</strain>
    </source>
</reference>
<organism evidence="1 2">
    <name type="scientific">Lichtheimia corymbifera JMRC:FSU:9682</name>
    <dbReference type="NCBI Taxonomy" id="1263082"/>
    <lineage>
        <taxon>Eukaryota</taxon>
        <taxon>Fungi</taxon>
        <taxon>Fungi incertae sedis</taxon>
        <taxon>Mucoromycota</taxon>
        <taxon>Mucoromycotina</taxon>
        <taxon>Mucoromycetes</taxon>
        <taxon>Mucorales</taxon>
        <taxon>Lichtheimiaceae</taxon>
        <taxon>Lichtheimia</taxon>
    </lineage>
</organism>